<feature type="transmembrane region" description="Helical" evidence="6">
    <location>
        <begin position="205"/>
        <end position="225"/>
    </location>
</feature>
<dbReference type="InterPro" id="IPR002994">
    <property type="entry name" value="Surf1/Shy1"/>
</dbReference>
<dbReference type="GO" id="GO:0005886">
    <property type="term" value="C:plasma membrane"/>
    <property type="evidence" value="ECO:0007669"/>
    <property type="project" value="UniProtKB-SubCell"/>
</dbReference>
<protein>
    <recommendedName>
        <fullName evidence="6">SURF1-like protein</fullName>
    </recommendedName>
</protein>
<proteinExistence type="inferred from homology"/>
<comment type="subcellular location">
    <subcellularLocation>
        <location evidence="6">Cell membrane</location>
        <topology evidence="6">Multi-pass membrane protein</topology>
    </subcellularLocation>
    <subcellularLocation>
        <location evidence="1">Membrane</location>
    </subcellularLocation>
</comment>
<dbReference type="AlphaFoldDB" id="A0A7W4Z4P8"/>
<dbReference type="Proteomes" id="UP000537130">
    <property type="component" value="Unassembled WGS sequence"/>
</dbReference>
<dbReference type="PANTHER" id="PTHR23427">
    <property type="entry name" value="SURFEIT LOCUS PROTEIN"/>
    <property type="match status" value="1"/>
</dbReference>
<organism evidence="7 8">
    <name type="scientific">Litorivivens lipolytica</name>
    <dbReference type="NCBI Taxonomy" id="1524264"/>
    <lineage>
        <taxon>Bacteria</taxon>
        <taxon>Pseudomonadati</taxon>
        <taxon>Pseudomonadota</taxon>
        <taxon>Gammaproteobacteria</taxon>
        <taxon>Litorivivens</taxon>
    </lineage>
</organism>
<comment type="similarity">
    <text evidence="2 6">Belongs to the SURF1 family.</text>
</comment>
<dbReference type="CDD" id="cd06662">
    <property type="entry name" value="SURF1"/>
    <property type="match status" value="1"/>
</dbReference>
<evidence type="ECO:0000256" key="2">
    <source>
        <dbReference type="ARBA" id="ARBA00007165"/>
    </source>
</evidence>
<reference evidence="7 8" key="1">
    <citation type="submission" date="2020-08" db="EMBL/GenBank/DDBJ databases">
        <title>Genomic Encyclopedia of Type Strains, Phase III (KMG-III): the genomes of soil and plant-associated and newly described type strains.</title>
        <authorList>
            <person name="Whitman W."/>
        </authorList>
    </citation>
    <scope>NUCLEOTIDE SEQUENCE [LARGE SCALE GENOMIC DNA]</scope>
    <source>
        <strain evidence="7 8">CECT 8654</strain>
    </source>
</reference>
<dbReference type="PROSITE" id="PS50895">
    <property type="entry name" value="SURF1"/>
    <property type="match status" value="1"/>
</dbReference>
<comment type="caution">
    <text evidence="7">The sequence shown here is derived from an EMBL/GenBank/DDBJ whole genome shotgun (WGS) entry which is preliminary data.</text>
</comment>
<dbReference type="EMBL" id="JACHWY010000001">
    <property type="protein sequence ID" value="MBB3046338.1"/>
    <property type="molecule type" value="Genomic_DNA"/>
</dbReference>
<keyword evidence="4 6" id="KW-1133">Transmembrane helix</keyword>
<evidence type="ECO:0000256" key="5">
    <source>
        <dbReference type="ARBA" id="ARBA00023136"/>
    </source>
</evidence>
<evidence type="ECO:0000313" key="7">
    <source>
        <dbReference type="EMBL" id="MBB3046338.1"/>
    </source>
</evidence>
<comment type="caution">
    <text evidence="6">Lacks conserved residue(s) required for the propagation of feature annotation.</text>
</comment>
<keyword evidence="8" id="KW-1185">Reference proteome</keyword>
<dbReference type="RefSeq" id="WP_183409040.1">
    <property type="nucleotide sequence ID" value="NZ_JACHWY010000001.1"/>
</dbReference>
<keyword evidence="6" id="KW-1003">Cell membrane</keyword>
<keyword evidence="5 6" id="KW-0472">Membrane</keyword>
<accession>A0A7W4Z4P8</accession>
<evidence type="ECO:0000256" key="4">
    <source>
        <dbReference type="ARBA" id="ARBA00022989"/>
    </source>
</evidence>
<evidence type="ECO:0000256" key="1">
    <source>
        <dbReference type="ARBA" id="ARBA00004370"/>
    </source>
</evidence>
<evidence type="ECO:0000256" key="3">
    <source>
        <dbReference type="ARBA" id="ARBA00022692"/>
    </source>
</evidence>
<name>A0A7W4Z4P8_9GAMM</name>
<evidence type="ECO:0000313" key="8">
    <source>
        <dbReference type="Proteomes" id="UP000537130"/>
    </source>
</evidence>
<dbReference type="PANTHER" id="PTHR23427:SF2">
    <property type="entry name" value="SURFEIT LOCUS PROTEIN 1"/>
    <property type="match status" value="1"/>
</dbReference>
<dbReference type="InterPro" id="IPR045214">
    <property type="entry name" value="Surf1/Surf4"/>
</dbReference>
<keyword evidence="3 6" id="KW-0812">Transmembrane</keyword>
<evidence type="ECO:0000256" key="6">
    <source>
        <dbReference type="RuleBase" id="RU363076"/>
    </source>
</evidence>
<gene>
    <name evidence="7" type="ORF">FHR99_000574</name>
</gene>
<sequence length="232" mass="25486">MNWRWVFSALLLLAGAGFIALGNWQLDRLDWKVALIDRVESRVHADAAPAPLPAEWPDIRVDSHEYRHIFLKGTFLQNRDTRVLAVSEEGSGYWVMTPLQTAERGTVLINRGFVGQGTEPATPPSGTVTLRGLLRLSEPKGGFLRENLPAANRWYSRDVAAIGEYHGVKLAPYFVDAAADQPGSPGGDGPIGGLTVIQFSNTHRVYALTWYTLALMAAGAAFFVLKSRRSQP</sequence>
<dbReference type="Pfam" id="PF02104">
    <property type="entry name" value="SURF1"/>
    <property type="match status" value="1"/>
</dbReference>